<organism evidence="7 8">
    <name type="scientific">Duganella aceris</name>
    <dbReference type="NCBI Taxonomy" id="2703883"/>
    <lineage>
        <taxon>Bacteria</taxon>
        <taxon>Pseudomonadati</taxon>
        <taxon>Pseudomonadota</taxon>
        <taxon>Betaproteobacteria</taxon>
        <taxon>Burkholderiales</taxon>
        <taxon>Oxalobacteraceae</taxon>
        <taxon>Telluria group</taxon>
        <taxon>Duganella</taxon>
    </lineage>
</organism>
<accession>A0ABX0FPY6</accession>
<evidence type="ECO:0000256" key="4">
    <source>
        <dbReference type="ARBA" id="ARBA00022989"/>
    </source>
</evidence>
<feature type="transmembrane region" description="Helical" evidence="6">
    <location>
        <begin position="40"/>
        <end position="64"/>
    </location>
</feature>
<sequence>MNYLYIAMTIFLTVFGQIAIKMQVAKAGALPDAGGDKLMFLVRLLLNPWIVAAFAAAFLASISWMGAMTKFELSHAYPFMALNFVIVLLLSAWLFNEPLSVTRMAGVALICIGTIVAAQG</sequence>
<evidence type="ECO:0000256" key="1">
    <source>
        <dbReference type="ARBA" id="ARBA00004651"/>
    </source>
</evidence>
<name>A0ABX0FPY6_9BURK</name>
<dbReference type="Proteomes" id="UP000666369">
    <property type="component" value="Unassembled WGS sequence"/>
</dbReference>
<evidence type="ECO:0000256" key="2">
    <source>
        <dbReference type="ARBA" id="ARBA00022475"/>
    </source>
</evidence>
<dbReference type="InterPro" id="IPR000390">
    <property type="entry name" value="Small_drug/metabolite_transptr"/>
</dbReference>
<evidence type="ECO:0000256" key="5">
    <source>
        <dbReference type="ARBA" id="ARBA00023136"/>
    </source>
</evidence>
<keyword evidence="8" id="KW-1185">Reference proteome</keyword>
<keyword evidence="2" id="KW-1003">Cell membrane</keyword>
<reference evidence="8" key="1">
    <citation type="submission" date="2023-07" db="EMBL/GenBank/DDBJ databases">
        <title>Duganella aceri sp. nov., isolated from tree sap.</title>
        <authorList>
            <person name="Kim I.S."/>
        </authorList>
    </citation>
    <scope>NUCLEOTIDE SEQUENCE [LARGE SCALE GENOMIC DNA]</scope>
    <source>
        <strain evidence="8">SAP-35</strain>
    </source>
</reference>
<evidence type="ECO:0000313" key="7">
    <source>
        <dbReference type="EMBL" id="NGZ86543.1"/>
    </source>
</evidence>
<evidence type="ECO:0008006" key="9">
    <source>
        <dbReference type="Google" id="ProtNLM"/>
    </source>
</evidence>
<dbReference type="EMBL" id="JAADJT010000009">
    <property type="protein sequence ID" value="NGZ86543.1"/>
    <property type="molecule type" value="Genomic_DNA"/>
</dbReference>
<dbReference type="PANTHER" id="PTHR30561">
    <property type="entry name" value="SMR FAMILY PROTON-DEPENDENT DRUG EFFLUX TRANSPORTER SUGE"/>
    <property type="match status" value="1"/>
</dbReference>
<gene>
    <name evidence="7" type="ORF">GW587_20055</name>
</gene>
<comment type="caution">
    <text evidence="7">The sequence shown here is derived from an EMBL/GenBank/DDBJ whole genome shotgun (WGS) entry which is preliminary data.</text>
</comment>
<dbReference type="PANTHER" id="PTHR30561:SF9">
    <property type="entry name" value="4-AMINO-4-DEOXY-L-ARABINOSE-PHOSPHOUNDECAPRENOL FLIPPASE SUBUNIT ARNF-RELATED"/>
    <property type="match status" value="1"/>
</dbReference>
<dbReference type="InterPro" id="IPR037185">
    <property type="entry name" value="EmrE-like"/>
</dbReference>
<feature type="transmembrane region" description="Helical" evidence="6">
    <location>
        <begin position="76"/>
        <end position="95"/>
    </location>
</feature>
<comment type="subcellular location">
    <subcellularLocation>
        <location evidence="1">Cell membrane</location>
        <topology evidence="1">Multi-pass membrane protein</topology>
    </subcellularLocation>
</comment>
<dbReference type="SUPFAM" id="SSF103481">
    <property type="entry name" value="Multidrug resistance efflux transporter EmrE"/>
    <property type="match status" value="1"/>
</dbReference>
<protein>
    <recommendedName>
        <fullName evidence="9">EamA family transporter</fullName>
    </recommendedName>
</protein>
<feature type="transmembrane region" description="Helical" evidence="6">
    <location>
        <begin position="101"/>
        <end position="118"/>
    </location>
</feature>
<dbReference type="Gene3D" id="1.10.3730.20">
    <property type="match status" value="1"/>
</dbReference>
<evidence type="ECO:0000256" key="3">
    <source>
        <dbReference type="ARBA" id="ARBA00022692"/>
    </source>
</evidence>
<keyword evidence="5 6" id="KW-0472">Membrane</keyword>
<evidence type="ECO:0000313" key="8">
    <source>
        <dbReference type="Proteomes" id="UP000666369"/>
    </source>
</evidence>
<dbReference type="RefSeq" id="WP_166106386.1">
    <property type="nucleotide sequence ID" value="NZ_JAADJT010000009.1"/>
</dbReference>
<evidence type="ECO:0000256" key="6">
    <source>
        <dbReference type="SAM" id="Phobius"/>
    </source>
</evidence>
<proteinExistence type="predicted"/>
<keyword evidence="3 6" id="KW-0812">Transmembrane</keyword>
<keyword evidence="4 6" id="KW-1133">Transmembrane helix</keyword>